<dbReference type="Gene3D" id="3.30.450.40">
    <property type="match status" value="1"/>
</dbReference>
<comment type="subcellular location">
    <subcellularLocation>
        <location evidence="1">Cell membrane</location>
        <topology evidence="1">Multi-pass membrane protein</topology>
    </subcellularLocation>
</comment>
<dbReference type="InterPro" id="IPR029016">
    <property type="entry name" value="GAF-like_dom_sf"/>
</dbReference>
<dbReference type="GO" id="GO:0016791">
    <property type="term" value="F:phosphatase activity"/>
    <property type="evidence" value="ECO:0007669"/>
    <property type="project" value="TreeGrafter"/>
</dbReference>
<evidence type="ECO:0000313" key="10">
    <source>
        <dbReference type="Proteomes" id="UP000598146"/>
    </source>
</evidence>
<evidence type="ECO:0000256" key="4">
    <source>
        <dbReference type="ARBA" id="ARBA00022801"/>
    </source>
</evidence>
<dbReference type="InterPro" id="IPR001932">
    <property type="entry name" value="PPM-type_phosphatase-like_dom"/>
</dbReference>
<dbReference type="Gene3D" id="3.60.40.10">
    <property type="entry name" value="PPM-type phosphatase domain"/>
    <property type="match status" value="1"/>
</dbReference>
<evidence type="ECO:0000256" key="1">
    <source>
        <dbReference type="ARBA" id="ARBA00004651"/>
    </source>
</evidence>
<feature type="transmembrane region" description="Helical" evidence="7">
    <location>
        <begin position="38"/>
        <end position="55"/>
    </location>
</feature>
<feature type="transmembrane region" description="Helical" evidence="7">
    <location>
        <begin position="187"/>
        <end position="205"/>
    </location>
</feature>
<keyword evidence="10" id="KW-1185">Reference proteome</keyword>
<dbReference type="PANTHER" id="PTHR43156:SF2">
    <property type="entry name" value="STAGE II SPORULATION PROTEIN E"/>
    <property type="match status" value="1"/>
</dbReference>
<evidence type="ECO:0000256" key="3">
    <source>
        <dbReference type="ARBA" id="ARBA00022692"/>
    </source>
</evidence>
<dbReference type="InterPro" id="IPR007895">
    <property type="entry name" value="MASE1"/>
</dbReference>
<evidence type="ECO:0000313" key="9">
    <source>
        <dbReference type="EMBL" id="MBG0564849.1"/>
    </source>
</evidence>
<dbReference type="InterPro" id="IPR036457">
    <property type="entry name" value="PPM-type-like_dom_sf"/>
</dbReference>
<feature type="transmembrane region" description="Helical" evidence="7">
    <location>
        <begin position="119"/>
        <end position="145"/>
    </location>
</feature>
<keyword evidence="2" id="KW-1003">Cell membrane</keyword>
<dbReference type="PANTHER" id="PTHR43156">
    <property type="entry name" value="STAGE II SPORULATION PROTEIN E-RELATED"/>
    <property type="match status" value="1"/>
</dbReference>
<evidence type="ECO:0000256" key="6">
    <source>
        <dbReference type="ARBA" id="ARBA00023136"/>
    </source>
</evidence>
<evidence type="ECO:0000259" key="8">
    <source>
        <dbReference type="SMART" id="SM00331"/>
    </source>
</evidence>
<evidence type="ECO:0000256" key="7">
    <source>
        <dbReference type="SAM" id="Phobius"/>
    </source>
</evidence>
<organism evidence="9 10">
    <name type="scientific">Actinoplanes aureus</name>
    <dbReference type="NCBI Taxonomy" id="2792083"/>
    <lineage>
        <taxon>Bacteria</taxon>
        <taxon>Bacillati</taxon>
        <taxon>Actinomycetota</taxon>
        <taxon>Actinomycetes</taxon>
        <taxon>Micromonosporales</taxon>
        <taxon>Micromonosporaceae</taxon>
        <taxon>Actinoplanes</taxon>
    </lineage>
</organism>
<accession>A0A931C7F9</accession>
<evidence type="ECO:0000256" key="2">
    <source>
        <dbReference type="ARBA" id="ARBA00022475"/>
    </source>
</evidence>
<keyword evidence="5 7" id="KW-1133">Transmembrane helix</keyword>
<feature type="transmembrane region" description="Helical" evidence="7">
    <location>
        <begin position="12"/>
        <end position="32"/>
    </location>
</feature>
<dbReference type="AlphaFoldDB" id="A0A931C7F9"/>
<dbReference type="GO" id="GO:0005886">
    <property type="term" value="C:plasma membrane"/>
    <property type="evidence" value="ECO:0007669"/>
    <property type="project" value="UniProtKB-SubCell"/>
</dbReference>
<keyword evidence="4" id="KW-0378">Hydrolase</keyword>
<dbReference type="Pfam" id="PF05231">
    <property type="entry name" value="MASE1"/>
    <property type="match status" value="1"/>
</dbReference>
<sequence>MTRAGPRDRPTWLVVVLVAIAYTVGAQLAFVVFDATSIVVLFLPSGVTLSALLLCPARQWPWILLTVAVAEVTVDVSHGLHLASALGFALANTAEPLVGAVLLRRFVPGRLDLTQRRHLLAFLGCCVVAGPLVGALVGGTTIAIGQDRAWVEAFLPFWAGDATGALTVAGTVLAWRHRPPPGAAPAARWALAVLLTVAVTAVSFWPQHLPLFYLPIPLLFWFGFQQRLAITMTAGLAMTVTANIMTSVGYGPWAALQGPIAFKTATLQLFLAVAVVGACLLTVGVAERDSARSDTYAERAARQRVAAVQSLTAQLARAPTSAAIAAAVAEGRLLGELCVVALADPEDGLVHTAEHRALARAARTGRPALDGDPANGRIELGVPVTDHDGPVLGALGFEFAAGSVVDDDTIAFAQTLADLTAQALRRARLYEREVSAARQLQQALLPAYATGLPSVQVDAGYRPADLTHDVGGDWYDVFHLPGDRIGFAVGDVVGHDLAAAAAMARLQAILRVLAQSAPGPAEVLAGLDEASALIHGARMCTVGYADYQPRTRQLRYACAGHPPPLLVTAGHGEYLWDGRSMPVAVEPNSRRDAELVVPADSHLIWYTDGLVERRYESMYAGLDRLAATAGAVVREGAGDPCRTLLDRMAHTGPATDDRVVLWISFNPDR</sequence>
<gene>
    <name evidence="9" type="ORF">I4J89_25700</name>
</gene>
<dbReference type="SMART" id="SM00331">
    <property type="entry name" value="PP2C_SIG"/>
    <property type="match status" value="1"/>
</dbReference>
<proteinExistence type="predicted"/>
<feature type="domain" description="PPM-type phosphatase" evidence="8">
    <location>
        <begin position="452"/>
        <end position="665"/>
    </location>
</feature>
<reference evidence="9" key="1">
    <citation type="submission" date="2020-11" db="EMBL/GenBank/DDBJ databases">
        <title>Isolation and identification of active actinomycetes.</title>
        <authorList>
            <person name="Sun X."/>
        </authorList>
    </citation>
    <scope>NUCLEOTIDE SEQUENCE</scope>
    <source>
        <strain evidence="9">NEAU-A11</strain>
    </source>
</reference>
<comment type="caution">
    <text evidence="9">The sequence shown here is derived from an EMBL/GenBank/DDBJ whole genome shotgun (WGS) entry which is preliminary data.</text>
</comment>
<protein>
    <submittedName>
        <fullName evidence="9">SpoIIE family protein phosphatase</fullName>
    </submittedName>
</protein>
<dbReference type="Proteomes" id="UP000598146">
    <property type="component" value="Unassembled WGS sequence"/>
</dbReference>
<evidence type="ECO:0000256" key="5">
    <source>
        <dbReference type="ARBA" id="ARBA00022989"/>
    </source>
</evidence>
<dbReference type="EMBL" id="JADQTO010000012">
    <property type="protein sequence ID" value="MBG0564849.1"/>
    <property type="molecule type" value="Genomic_DNA"/>
</dbReference>
<feature type="transmembrane region" description="Helical" evidence="7">
    <location>
        <begin position="267"/>
        <end position="286"/>
    </location>
</feature>
<dbReference type="InterPro" id="IPR052016">
    <property type="entry name" value="Bact_Sigma-Reg"/>
</dbReference>
<dbReference type="SUPFAM" id="SSF55781">
    <property type="entry name" value="GAF domain-like"/>
    <property type="match status" value="1"/>
</dbReference>
<keyword evidence="6 7" id="KW-0472">Membrane</keyword>
<feature type="transmembrane region" description="Helical" evidence="7">
    <location>
        <begin position="236"/>
        <end position="255"/>
    </location>
</feature>
<name>A0A931C7F9_9ACTN</name>
<dbReference type="Pfam" id="PF07228">
    <property type="entry name" value="SpoIIE"/>
    <property type="match status" value="1"/>
</dbReference>
<dbReference type="RefSeq" id="WP_196416618.1">
    <property type="nucleotide sequence ID" value="NZ_JADQTO010000012.1"/>
</dbReference>
<feature type="transmembrane region" description="Helical" evidence="7">
    <location>
        <begin position="157"/>
        <end position="175"/>
    </location>
</feature>
<keyword evidence="3 7" id="KW-0812">Transmembrane</keyword>